<dbReference type="InterPro" id="IPR031751">
    <property type="entry name" value="DUF4735"/>
</dbReference>
<protein>
    <submittedName>
        <fullName evidence="8">N-acetylglucosamine-1-phosphodiester alpha-N-acetylglucosaminidase</fullName>
    </submittedName>
</protein>
<dbReference type="InterPro" id="IPR000742">
    <property type="entry name" value="EGF"/>
</dbReference>
<feature type="disulfide bond" evidence="5">
    <location>
        <begin position="503"/>
        <end position="512"/>
    </location>
</feature>
<dbReference type="SMART" id="SM00181">
    <property type="entry name" value="EGF"/>
    <property type="match status" value="3"/>
</dbReference>
<dbReference type="AlphaFoldDB" id="A0AAW1AU58"/>
<dbReference type="PANTHER" id="PTHR40446:SF2">
    <property type="entry name" value="N-ACETYLGLUCOSAMINE-1-PHOSPHODIESTER ALPHA-N-ACETYLGLUCOSAMINIDASE"/>
    <property type="match status" value="1"/>
</dbReference>
<dbReference type="Pfam" id="PF09992">
    <property type="entry name" value="NAGPA"/>
    <property type="match status" value="1"/>
</dbReference>
<keyword evidence="1 5" id="KW-0245">EGF-like domain</keyword>
<name>A0AAW1AU58_CROAD</name>
<feature type="transmembrane region" description="Helical" evidence="6">
    <location>
        <begin position="574"/>
        <end position="597"/>
    </location>
</feature>
<keyword evidence="6" id="KW-0812">Transmembrane</keyword>
<evidence type="ECO:0000313" key="8">
    <source>
        <dbReference type="EMBL" id="KAK9393293.1"/>
    </source>
</evidence>
<evidence type="ECO:0000259" key="7">
    <source>
        <dbReference type="PROSITE" id="PS50026"/>
    </source>
</evidence>
<dbReference type="PANTHER" id="PTHR40446">
    <property type="entry name" value="N-ACETYLGLUCOSAMINE-1-PHOSPHODIESTER ALPHA-N-ACETYLGLUCOSAMINIDASE"/>
    <property type="match status" value="1"/>
</dbReference>
<evidence type="ECO:0000256" key="5">
    <source>
        <dbReference type="PROSITE-ProRule" id="PRU00076"/>
    </source>
</evidence>
<dbReference type="InterPro" id="IPR018711">
    <property type="entry name" value="NAGPA"/>
</dbReference>
<keyword evidence="9" id="KW-1185">Reference proteome</keyword>
<keyword evidence="6" id="KW-0472">Membrane</keyword>
<sequence length="652" mass="71059">MINTHCYGYSLSHQLFYFLFAKIQSCPNSLFQNTQYYENLFCDLMMQANRNLEKNNLIDNFGDVFTENSSGLGGLALAAFFGALIRCFGGVHGSAGAWNSLNDDVLLPYLLPQHGPRHHHRYVRDCQGLLHGNATHETWPSHNSTTSPLPVIYTFVSDIPPHRSNRRRVYGHLTVVPDPLRTFSVLEPGGPGGCHFRHRATVEETVSRRQCLVAQNGGYFDMNTGACLGNVVSNGQLVHSSGGVQNAQFGIRKDGTLVFGYLSEEEVFATENPFVQLVSGVGWLLRDGEVYVNQSQMAECDKTQETGTFEGFVNTVSARTAVGHDRQGRLVLFHADGQTGVRGLNLWEMADFLKERGVVNAINLDGGGSATFVVNGTLASYPSDHCVFDSTWRCPRSVSTILCVHEPACQPQNCSGQGHCVLGHCHCHGAFWSGPACDVLDCGPSNCTLHGMCTEMGCVCDAGWMGENCTQACTSGTYGDGCAQKCLCRHNGTCDPVHGSCACPAGFQGIFCEEACPLGRFGPNCQQTCQCPNQCYCDRRTGSCNISVDSTILAEPCLLHATSKEESLFSEKTWIAISLVLLVLLLLSVLSNVILALRSCTNKRHKHGQYTSIPLEEVNGGTKDRGLSAAWEVDDPAETAWDSNQMESVMLL</sequence>
<evidence type="ECO:0000256" key="2">
    <source>
        <dbReference type="ARBA" id="ARBA00022729"/>
    </source>
</evidence>
<gene>
    <name evidence="8" type="ORF">NXF25_016555</name>
</gene>
<keyword evidence="6" id="KW-1133">Transmembrane helix</keyword>
<dbReference type="EMBL" id="JAOTOJ010000014">
    <property type="protein sequence ID" value="KAK9393293.1"/>
    <property type="molecule type" value="Genomic_DNA"/>
</dbReference>
<comment type="caution">
    <text evidence="5">Lacks conserved residue(s) required for the propagation of feature annotation.</text>
</comment>
<comment type="caution">
    <text evidence="8">The sequence shown here is derived from an EMBL/GenBank/DDBJ whole genome shotgun (WGS) entry which is preliminary data.</text>
</comment>
<organism evidence="8 9">
    <name type="scientific">Crotalus adamanteus</name>
    <name type="common">Eastern diamondback rattlesnake</name>
    <dbReference type="NCBI Taxonomy" id="8729"/>
    <lineage>
        <taxon>Eukaryota</taxon>
        <taxon>Metazoa</taxon>
        <taxon>Chordata</taxon>
        <taxon>Craniata</taxon>
        <taxon>Vertebrata</taxon>
        <taxon>Euteleostomi</taxon>
        <taxon>Lepidosauria</taxon>
        <taxon>Squamata</taxon>
        <taxon>Bifurcata</taxon>
        <taxon>Unidentata</taxon>
        <taxon>Episquamata</taxon>
        <taxon>Toxicofera</taxon>
        <taxon>Serpentes</taxon>
        <taxon>Colubroidea</taxon>
        <taxon>Viperidae</taxon>
        <taxon>Crotalinae</taxon>
        <taxon>Crotalus</taxon>
    </lineage>
</organism>
<dbReference type="Pfam" id="PF15882">
    <property type="entry name" value="DUF4735"/>
    <property type="match status" value="1"/>
</dbReference>
<evidence type="ECO:0000256" key="4">
    <source>
        <dbReference type="ARBA" id="ARBA00023157"/>
    </source>
</evidence>
<dbReference type="PROSITE" id="PS50026">
    <property type="entry name" value="EGF_3"/>
    <property type="match status" value="1"/>
</dbReference>
<dbReference type="Proteomes" id="UP001474421">
    <property type="component" value="Unassembled WGS sequence"/>
</dbReference>
<dbReference type="FunFam" id="2.170.300.10:FF:000041">
    <property type="entry name" value="Tyrosine protein kinase receptor tie-1, putative"/>
    <property type="match status" value="1"/>
</dbReference>
<keyword evidence="4 5" id="KW-1015">Disulfide bond</keyword>
<evidence type="ECO:0000256" key="1">
    <source>
        <dbReference type="ARBA" id="ARBA00022536"/>
    </source>
</evidence>
<dbReference type="GO" id="GO:0033299">
    <property type="term" value="P:secretion of lysosomal enzymes"/>
    <property type="evidence" value="ECO:0007669"/>
    <property type="project" value="TreeGrafter"/>
</dbReference>
<evidence type="ECO:0000256" key="3">
    <source>
        <dbReference type="ARBA" id="ARBA00022737"/>
    </source>
</evidence>
<evidence type="ECO:0000313" key="9">
    <source>
        <dbReference type="Proteomes" id="UP001474421"/>
    </source>
</evidence>
<reference evidence="8 9" key="1">
    <citation type="journal article" date="2024" name="Proc. Natl. Acad. Sci. U.S.A.">
        <title>The genetic regulatory architecture and epigenomic basis for age-related changes in rattlesnake venom.</title>
        <authorList>
            <person name="Hogan M.P."/>
            <person name="Holding M.L."/>
            <person name="Nystrom G.S."/>
            <person name="Colston T.J."/>
            <person name="Bartlett D.A."/>
            <person name="Mason A.J."/>
            <person name="Ellsworth S.A."/>
            <person name="Rautsaw R.M."/>
            <person name="Lawrence K.C."/>
            <person name="Strickland J.L."/>
            <person name="He B."/>
            <person name="Fraser P."/>
            <person name="Margres M.J."/>
            <person name="Gilbert D.M."/>
            <person name="Gibbs H.L."/>
            <person name="Parkinson C.L."/>
            <person name="Rokyta D.R."/>
        </authorList>
    </citation>
    <scope>NUCLEOTIDE SEQUENCE [LARGE SCALE GENOMIC DNA]</scope>
    <source>
        <strain evidence="8">DRR0105</strain>
    </source>
</reference>
<accession>A0AAW1AU58</accession>
<evidence type="ECO:0000256" key="6">
    <source>
        <dbReference type="SAM" id="Phobius"/>
    </source>
</evidence>
<dbReference type="PROSITE" id="PS00022">
    <property type="entry name" value="EGF_1"/>
    <property type="match status" value="2"/>
</dbReference>
<feature type="domain" description="EGF-like" evidence="7">
    <location>
        <begin position="478"/>
        <end position="513"/>
    </location>
</feature>
<keyword evidence="3" id="KW-0677">Repeat</keyword>
<proteinExistence type="predicted"/>
<dbReference type="Gene3D" id="2.170.300.10">
    <property type="entry name" value="Tie2 ligand-binding domain superfamily"/>
    <property type="match status" value="1"/>
</dbReference>
<keyword evidence="2" id="KW-0732">Signal</keyword>